<evidence type="ECO:0000259" key="10">
    <source>
        <dbReference type="Pfam" id="PF21088"/>
    </source>
</evidence>
<evidence type="ECO:0000256" key="4">
    <source>
        <dbReference type="ARBA" id="ARBA00022692"/>
    </source>
</evidence>
<comment type="caution">
    <text evidence="11">The sequence shown here is derived from an EMBL/GenBank/DDBJ whole genome shotgun (WGS) entry which is preliminary data.</text>
</comment>
<dbReference type="InterPro" id="IPR011014">
    <property type="entry name" value="MscS_channel_TM-2"/>
</dbReference>
<dbReference type="SUPFAM" id="SSF50182">
    <property type="entry name" value="Sm-like ribonucleoproteins"/>
    <property type="match status" value="1"/>
</dbReference>
<evidence type="ECO:0000256" key="2">
    <source>
        <dbReference type="ARBA" id="ARBA00008017"/>
    </source>
</evidence>
<dbReference type="Pfam" id="PF00924">
    <property type="entry name" value="MS_channel_2nd"/>
    <property type="match status" value="1"/>
</dbReference>
<feature type="domain" description="Mechanosensitive ion channel transmembrane helices 2/3" evidence="10">
    <location>
        <begin position="112"/>
        <end position="151"/>
    </location>
</feature>
<sequence length="326" mass="34636">MPTSLILAAGVPVEAVADASVIRANPVTEWFDDNSSALISGVINIVIIVVVALVLRAVLSRVIDKLANRMVVSQQRTRSRFAGRLVEPSQNSRVERQQMRADTIASVLKSVASFVVFGVAIVTILSQVGINIGPILASAGVLGLAVAFGAQSLVQDFVSGIFMMSEDQYGVGDVVDVGDAVGTVEAVSLRVTKIRDLNGGLWYVRNGEIMRVCNMNQDWANVVVELPLDYSVDLEDAKRVIQASIDQFADDEQFAPQILERPDIAGVVAIGNGAVTVRVMVTTRPGSQWALGRALRAHLKAGLDLHGIKVAYPVLPVTGAGAAQQG</sequence>
<dbReference type="GO" id="GO:0005886">
    <property type="term" value="C:plasma membrane"/>
    <property type="evidence" value="ECO:0007669"/>
    <property type="project" value="UniProtKB-SubCell"/>
</dbReference>
<dbReference type="Pfam" id="PF21082">
    <property type="entry name" value="MS_channel_3rd"/>
    <property type="match status" value="1"/>
</dbReference>
<dbReference type="PANTHER" id="PTHR30460:SF0">
    <property type="entry name" value="MODERATE CONDUCTANCE MECHANOSENSITIVE CHANNEL YBIO"/>
    <property type="match status" value="1"/>
</dbReference>
<dbReference type="PANTHER" id="PTHR30460">
    <property type="entry name" value="MODERATE CONDUCTANCE MECHANOSENSITIVE CHANNEL YBIO"/>
    <property type="match status" value="1"/>
</dbReference>
<reference evidence="11 12" key="1">
    <citation type="submission" date="2018-03" db="EMBL/GenBank/DDBJ databases">
        <title>Genomic Encyclopedia of Archaeal and Bacterial Type Strains, Phase II (KMG-II): from individual species to whole genera.</title>
        <authorList>
            <person name="Goeker M."/>
        </authorList>
    </citation>
    <scope>NUCLEOTIDE SEQUENCE [LARGE SCALE GENOMIC DNA]</scope>
    <source>
        <strain evidence="11 12">DSM 45211</strain>
    </source>
</reference>
<dbReference type="InterPro" id="IPR023408">
    <property type="entry name" value="MscS_beta-dom_sf"/>
</dbReference>
<dbReference type="GO" id="GO:0008381">
    <property type="term" value="F:mechanosensitive monoatomic ion channel activity"/>
    <property type="evidence" value="ECO:0007669"/>
    <property type="project" value="InterPro"/>
</dbReference>
<name>A0A2P8E560_9ACTN</name>
<dbReference type="Gene3D" id="1.10.287.1260">
    <property type="match status" value="1"/>
</dbReference>
<accession>A0A2P8E560</accession>
<evidence type="ECO:0000256" key="5">
    <source>
        <dbReference type="ARBA" id="ARBA00022989"/>
    </source>
</evidence>
<comment type="subcellular location">
    <subcellularLocation>
        <location evidence="1">Cell membrane</location>
        <topology evidence="1">Multi-pass membrane protein</topology>
    </subcellularLocation>
</comment>
<evidence type="ECO:0000259" key="8">
    <source>
        <dbReference type="Pfam" id="PF00924"/>
    </source>
</evidence>
<dbReference type="Pfam" id="PF21088">
    <property type="entry name" value="MS_channel_1st"/>
    <property type="match status" value="1"/>
</dbReference>
<dbReference type="AlphaFoldDB" id="A0A2P8E560"/>
<organism evidence="11 12">
    <name type="scientific">Haloactinopolyspora alba</name>
    <dbReference type="NCBI Taxonomy" id="648780"/>
    <lineage>
        <taxon>Bacteria</taxon>
        <taxon>Bacillati</taxon>
        <taxon>Actinomycetota</taxon>
        <taxon>Actinomycetes</taxon>
        <taxon>Jiangellales</taxon>
        <taxon>Jiangellaceae</taxon>
        <taxon>Haloactinopolyspora</taxon>
    </lineage>
</organism>
<keyword evidence="12" id="KW-1185">Reference proteome</keyword>
<evidence type="ECO:0000259" key="9">
    <source>
        <dbReference type="Pfam" id="PF21082"/>
    </source>
</evidence>
<feature type="transmembrane region" description="Helical" evidence="7">
    <location>
        <begin position="132"/>
        <end position="154"/>
    </location>
</feature>
<dbReference type="RefSeq" id="WP_205740825.1">
    <property type="nucleotide sequence ID" value="NZ_PYGE01000005.1"/>
</dbReference>
<dbReference type="Gene3D" id="2.30.30.60">
    <property type="match status" value="1"/>
</dbReference>
<keyword evidence="3" id="KW-1003">Cell membrane</keyword>
<gene>
    <name evidence="11" type="ORF">CLV30_10530</name>
</gene>
<feature type="domain" description="Mechanosensitive ion channel MscS C-terminal" evidence="9">
    <location>
        <begin position="222"/>
        <end position="309"/>
    </location>
</feature>
<dbReference type="EMBL" id="PYGE01000005">
    <property type="protein sequence ID" value="PSL04567.1"/>
    <property type="molecule type" value="Genomic_DNA"/>
</dbReference>
<evidence type="ECO:0000256" key="7">
    <source>
        <dbReference type="SAM" id="Phobius"/>
    </source>
</evidence>
<dbReference type="SUPFAM" id="SSF82861">
    <property type="entry name" value="Mechanosensitive channel protein MscS (YggB), transmembrane region"/>
    <property type="match status" value="1"/>
</dbReference>
<dbReference type="InterPro" id="IPR049278">
    <property type="entry name" value="MS_channel_C"/>
</dbReference>
<comment type="similarity">
    <text evidence="2">Belongs to the MscS (TC 1.A.23) family.</text>
</comment>
<keyword evidence="5 7" id="KW-1133">Transmembrane helix</keyword>
<evidence type="ECO:0000313" key="11">
    <source>
        <dbReference type="EMBL" id="PSL04567.1"/>
    </source>
</evidence>
<keyword evidence="4 7" id="KW-0812">Transmembrane</keyword>
<dbReference type="InterPro" id="IPR006685">
    <property type="entry name" value="MscS_channel_2nd"/>
</dbReference>
<feature type="transmembrane region" description="Helical" evidence="7">
    <location>
        <begin position="106"/>
        <end position="126"/>
    </location>
</feature>
<dbReference type="FunFam" id="1.10.287.1260:FF:000005">
    <property type="entry name" value="Mechanosensitive ion channel family protein"/>
    <property type="match status" value="1"/>
</dbReference>
<protein>
    <submittedName>
        <fullName evidence="11">Small conductance mechanosensitive channel</fullName>
    </submittedName>
</protein>
<dbReference type="FunFam" id="2.30.30.60:FF:000001">
    <property type="entry name" value="MscS Mechanosensitive ion channel"/>
    <property type="match status" value="1"/>
</dbReference>
<dbReference type="InterPro" id="IPR049142">
    <property type="entry name" value="MS_channel_1st"/>
</dbReference>
<feature type="domain" description="Mechanosensitive ion channel MscS" evidence="8">
    <location>
        <begin position="153"/>
        <end position="216"/>
    </location>
</feature>
<evidence type="ECO:0000256" key="1">
    <source>
        <dbReference type="ARBA" id="ARBA00004651"/>
    </source>
</evidence>
<dbReference type="SUPFAM" id="SSF82689">
    <property type="entry name" value="Mechanosensitive channel protein MscS (YggB), C-terminal domain"/>
    <property type="match status" value="1"/>
</dbReference>
<feature type="transmembrane region" description="Helical" evidence="7">
    <location>
        <begin position="39"/>
        <end position="59"/>
    </location>
</feature>
<evidence type="ECO:0000313" key="12">
    <source>
        <dbReference type="Proteomes" id="UP000243528"/>
    </source>
</evidence>
<dbReference type="InterPro" id="IPR010920">
    <property type="entry name" value="LSM_dom_sf"/>
</dbReference>
<evidence type="ECO:0000256" key="6">
    <source>
        <dbReference type="ARBA" id="ARBA00023136"/>
    </source>
</evidence>
<keyword evidence="6 7" id="KW-0472">Membrane</keyword>
<dbReference type="InterPro" id="IPR045276">
    <property type="entry name" value="YbiO_bact"/>
</dbReference>
<dbReference type="Gene3D" id="3.30.70.100">
    <property type="match status" value="1"/>
</dbReference>
<dbReference type="InterPro" id="IPR011066">
    <property type="entry name" value="MscS_channel_C_sf"/>
</dbReference>
<evidence type="ECO:0000256" key="3">
    <source>
        <dbReference type="ARBA" id="ARBA00022475"/>
    </source>
</evidence>
<dbReference type="Proteomes" id="UP000243528">
    <property type="component" value="Unassembled WGS sequence"/>
</dbReference>
<proteinExistence type="inferred from homology"/>